<gene>
    <name evidence="1" type="ORF">BDM02DRAFT_3133103</name>
</gene>
<protein>
    <submittedName>
        <fullName evidence="1">Uncharacterized protein</fullName>
    </submittedName>
</protein>
<proteinExistence type="predicted"/>
<comment type="caution">
    <text evidence="1">The sequence shown here is derived from an EMBL/GenBank/DDBJ whole genome shotgun (WGS) entry which is preliminary data.</text>
</comment>
<keyword evidence="2" id="KW-1185">Reference proteome</keyword>
<dbReference type="Proteomes" id="UP000886501">
    <property type="component" value="Unassembled WGS sequence"/>
</dbReference>
<accession>A0ACB6YYB9</accession>
<reference evidence="1" key="1">
    <citation type="submission" date="2019-10" db="EMBL/GenBank/DDBJ databases">
        <authorList>
            <consortium name="DOE Joint Genome Institute"/>
            <person name="Kuo A."/>
            <person name="Miyauchi S."/>
            <person name="Kiss E."/>
            <person name="Drula E."/>
            <person name="Kohler A."/>
            <person name="Sanchez-Garcia M."/>
            <person name="Andreopoulos B."/>
            <person name="Barry K.W."/>
            <person name="Bonito G."/>
            <person name="Buee M."/>
            <person name="Carver A."/>
            <person name="Chen C."/>
            <person name="Cichocki N."/>
            <person name="Clum A."/>
            <person name="Culley D."/>
            <person name="Crous P.W."/>
            <person name="Fauchery L."/>
            <person name="Girlanda M."/>
            <person name="Hayes R."/>
            <person name="Keri Z."/>
            <person name="Labutti K."/>
            <person name="Lipzen A."/>
            <person name="Lombard V."/>
            <person name="Magnuson J."/>
            <person name="Maillard F."/>
            <person name="Morin E."/>
            <person name="Murat C."/>
            <person name="Nolan M."/>
            <person name="Ohm R."/>
            <person name="Pangilinan J."/>
            <person name="Pereira M."/>
            <person name="Perotto S."/>
            <person name="Peter M."/>
            <person name="Riley R."/>
            <person name="Sitrit Y."/>
            <person name="Stielow B."/>
            <person name="Szollosi G."/>
            <person name="Zifcakova L."/>
            <person name="Stursova M."/>
            <person name="Spatafora J.W."/>
            <person name="Tedersoo L."/>
            <person name="Vaario L.-M."/>
            <person name="Yamada A."/>
            <person name="Yan M."/>
            <person name="Wang P."/>
            <person name="Xu J."/>
            <person name="Bruns T."/>
            <person name="Baldrian P."/>
            <person name="Vilgalys R."/>
            <person name="Henrissat B."/>
            <person name="Grigoriev I.V."/>
            <person name="Hibbett D."/>
            <person name="Nagy L.G."/>
            <person name="Martin F.M."/>
        </authorList>
    </citation>
    <scope>NUCLEOTIDE SEQUENCE</scope>
    <source>
        <strain evidence="1">P2</strain>
    </source>
</reference>
<evidence type="ECO:0000313" key="2">
    <source>
        <dbReference type="Proteomes" id="UP000886501"/>
    </source>
</evidence>
<name>A0ACB6YYB9_THEGA</name>
<reference evidence="1" key="2">
    <citation type="journal article" date="2020" name="Nat. Commun.">
        <title>Large-scale genome sequencing of mycorrhizal fungi provides insights into the early evolution of symbiotic traits.</title>
        <authorList>
            <person name="Miyauchi S."/>
            <person name="Kiss E."/>
            <person name="Kuo A."/>
            <person name="Drula E."/>
            <person name="Kohler A."/>
            <person name="Sanchez-Garcia M."/>
            <person name="Morin E."/>
            <person name="Andreopoulos B."/>
            <person name="Barry K.W."/>
            <person name="Bonito G."/>
            <person name="Buee M."/>
            <person name="Carver A."/>
            <person name="Chen C."/>
            <person name="Cichocki N."/>
            <person name="Clum A."/>
            <person name="Culley D."/>
            <person name="Crous P.W."/>
            <person name="Fauchery L."/>
            <person name="Girlanda M."/>
            <person name="Hayes R.D."/>
            <person name="Keri Z."/>
            <person name="LaButti K."/>
            <person name="Lipzen A."/>
            <person name="Lombard V."/>
            <person name="Magnuson J."/>
            <person name="Maillard F."/>
            <person name="Murat C."/>
            <person name="Nolan M."/>
            <person name="Ohm R.A."/>
            <person name="Pangilinan J."/>
            <person name="Pereira M.F."/>
            <person name="Perotto S."/>
            <person name="Peter M."/>
            <person name="Pfister S."/>
            <person name="Riley R."/>
            <person name="Sitrit Y."/>
            <person name="Stielow J.B."/>
            <person name="Szollosi G."/>
            <person name="Zifcakova L."/>
            <person name="Stursova M."/>
            <person name="Spatafora J.W."/>
            <person name="Tedersoo L."/>
            <person name="Vaario L.M."/>
            <person name="Yamada A."/>
            <person name="Yan M."/>
            <person name="Wang P."/>
            <person name="Xu J."/>
            <person name="Bruns T."/>
            <person name="Baldrian P."/>
            <person name="Vilgalys R."/>
            <person name="Dunand C."/>
            <person name="Henrissat B."/>
            <person name="Grigoriev I.V."/>
            <person name="Hibbett D."/>
            <person name="Nagy L.G."/>
            <person name="Martin F.M."/>
        </authorList>
    </citation>
    <scope>NUCLEOTIDE SEQUENCE</scope>
    <source>
        <strain evidence="1">P2</strain>
    </source>
</reference>
<dbReference type="EMBL" id="MU118491">
    <property type="protein sequence ID" value="KAF9642411.1"/>
    <property type="molecule type" value="Genomic_DNA"/>
</dbReference>
<sequence>MSSPDIDFQDIELGNESMGRVLKTTCMPAHLPLATVTIIASISTLAEFVGRGHHHMHTFIYISMEPADEATELMTTSVTEEGGEDADEQDGEVDVGKAGHVDVEGGCGRVSDGGVDDEEDEGQMPELLDMDAEEAIVLMNPVIVQYLREYLARAQGHRAA</sequence>
<evidence type="ECO:0000313" key="1">
    <source>
        <dbReference type="EMBL" id="KAF9642411.1"/>
    </source>
</evidence>
<organism evidence="1 2">
    <name type="scientific">Thelephora ganbajun</name>
    <name type="common">Ganba fungus</name>
    <dbReference type="NCBI Taxonomy" id="370292"/>
    <lineage>
        <taxon>Eukaryota</taxon>
        <taxon>Fungi</taxon>
        <taxon>Dikarya</taxon>
        <taxon>Basidiomycota</taxon>
        <taxon>Agaricomycotina</taxon>
        <taxon>Agaricomycetes</taxon>
        <taxon>Thelephorales</taxon>
        <taxon>Thelephoraceae</taxon>
        <taxon>Thelephora</taxon>
    </lineage>
</organism>